<reference evidence="2" key="1">
    <citation type="journal article" date="2020" name="Nature">
        <title>Giant virus diversity and host interactions through global metagenomics.</title>
        <authorList>
            <person name="Schulz F."/>
            <person name="Roux S."/>
            <person name="Paez-Espino D."/>
            <person name="Jungbluth S."/>
            <person name="Walsh D.A."/>
            <person name="Denef V.J."/>
            <person name="McMahon K.D."/>
            <person name="Konstantinidis K.T."/>
            <person name="Eloe-Fadrosh E.A."/>
            <person name="Kyrpides N.C."/>
            <person name="Woyke T."/>
        </authorList>
    </citation>
    <scope>NUCLEOTIDE SEQUENCE</scope>
    <source>
        <strain evidence="2">GVMAG-S-3300013006-138</strain>
    </source>
</reference>
<feature type="compositionally biased region" description="Gly residues" evidence="1">
    <location>
        <begin position="78"/>
        <end position="88"/>
    </location>
</feature>
<organism evidence="2">
    <name type="scientific">viral metagenome</name>
    <dbReference type="NCBI Taxonomy" id="1070528"/>
    <lineage>
        <taxon>unclassified sequences</taxon>
        <taxon>metagenomes</taxon>
        <taxon>organismal metagenomes</taxon>
    </lineage>
</organism>
<feature type="region of interest" description="Disordered" evidence="1">
    <location>
        <begin position="65"/>
        <end position="92"/>
    </location>
</feature>
<name>A0A6C0KN47_9ZZZZ</name>
<proteinExistence type="predicted"/>
<sequence>MAVSIADMERVALGGNESRFGEDIGNVIELGDLGAGDDLGLSMLMNPSKVSVSRPSDTARTINVQSFAPSPPQQPSSGGYGGNGGGISFSGPLEPLEALEPITLDAQPIDMNSFGGAPVEVNVRREGAAAAPPASQSKGIFGGLFGNSQSATGPGVQLASPARDPEAEKKDKTEYLNKLQRLEAKGFPVARKFTMDNSLEEIKAEYFRLVDARNLETSLKFQRQMLMGAITGMEWLNGRFDPFDLKLDGWSESVHENVEDFDEIFEELYDKYKDRGKMSPEMRLVMAVGGSGFMCHVSNSFFRNKMPSMDDVLRNNPELARQMAAAAAAQAGPGFGNFMGMAMGVQPPQGGQQGQGQGPVQGMPSFPGNGGPFGPAPTGPNPSPVANTGAFFAASAATPMSPGQAESQVPQMQMQMQRQTVRRDMTGPSGVGVDDILRTFDEVRRAESAAASIPQMATGFATQPAVAAATQASASVVSADELISQADSSRTGPAGRRGRRRAQAPVGNTIALNV</sequence>
<dbReference type="AlphaFoldDB" id="A0A6C0KN47"/>
<evidence type="ECO:0000256" key="1">
    <source>
        <dbReference type="SAM" id="MobiDB-lite"/>
    </source>
</evidence>
<dbReference type="InterPro" id="IPR043910">
    <property type="entry name" value="DUF5767"/>
</dbReference>
<accession>A0A6C0KN47</accession>
<protein>
    <submittedName>
        <fullName evidence="2">Uncharacterized protein</fullName>
    </submittedName>
</protein>
<dbReference type="Pfam" id="PF19071">
    <property type="entry name" value="DUF5767"/>
    <property type="match status" value="1"/>
</dbReference>
<feature type="region of interest" description="Disordered" evidence="1">
    <location>
        <begin position="484"/>
        <end position="508"/>
    </location>
</feature>
<dbReference type="EMBL" id="MN740925">
    <property type="protein sequence ID" value="QHU18100.1"/>
    <property type="molecule type" value="Genomic_DNA"/>
</dbReference>
<feature type="compositionally biased region" description="Pro residues" evidence="1">
    <location>
        <begin position="374"/>
        <end position="383"/>
    </location>
</feature>
<evidence type="ECO:0000313" key="2">
    <source>
        <dbReference type="EMBL" id="QHU18100.1"/>
    </source>
</evidence>
<feature type="region of interest" description="Disordered" evidence="1">
    <location>
        <begin position="345"/>
        <end position="384"/>
    </location>
</feature>